<comment type="caution">
    <text evidence="3">The sequence shown here is derived from an EMBL/GenBank/DDBJ whole genome shotgun (WGS) entry which is preliminary data.</text>
</comment>
<dbReference type="EMBL" id="JAPDRK010000008">
    <property type="protein sequence ID" value="KAJ9610004.1"/>
    <property type="molecule type" value="Genomic_DNA"/>
</dbReference>
<dbReference type="AlphaFoldDB" id="A0AA39CJ04"/>
<evidence type="ECO:0000313" key="3">
    <source>
        <dbReference type="EMBL" id="KAJ9610004.1"/>
    </source>
</evidence>
<feature type="region of interest" description="Disordered" evidence="2">
    <location>
        <begin position="194"/>
        <end position="276"/>
    </location>
</feature>
<sequence length="615" mass="68987">MSQRRKSTSTQSLGSTELWVRDTHLRDNVHTELAAYIQYTVRRGLPPEHFHRAASSHLSVTFQNNVTRETINGKIRCFWNHWGPVNANPSGFKKILTLGLKCLPRVPQDFFEEAQKRADDLEKSTALPRSLRSASRTPTSIRSAPQTTLRRKAKSRIRSARELCTNSPSPLRRAATARVLTPVRSRQQSFAGIVLPSPNVSTEAPTVANPTTPTPFKRERPSFEISDSQERTSERVTSGQLTSPRPPKPTSVASSTCDSLSVTDSPTPAGSGHTSADNRYSILLSQHELSLARIDQMEIDLEDLRLRKNEEIEYLRARCNQSEAKQDKLQIKYDRLHAEAAPHGSGMVAIIDEHSLQEKNSKLRKQLAKLQAIQAFSGAEPQTFPRVDKANVIRKFDLMYVSSRDMLQDHDAPSFVRVESFKNDAGLCSLFRRAFSVDLTKAIDPLAVDALLTGVSMRSIFRWLLGAALCEWVFEADLRGLFQESDRLYPRLRGLMASRNLDATQCLEFSALQDELDDPMTEACKIPMRAKFLARKLLQKLLPVIKHQAIPGKSSVSFERNWLSEEKRLTEVFKLALQTATRLLQDEAGYGVMLSGYKSITGRSRVYDAPGAATV</sequence>
<dbReference type="Proteomes" id="UP001172673">
    <property type="component" value="Unassembled WGS sequence"/>
</dbReference>
<feature type="compositionally biased region" description="Basic residues" evidence="2">
    <location>
        <begin position="149"/>
        <end position="158"/>
    </location>
</feature>
<keyword evidence="1" id="KW-0175">Coiled coil</keyword>
<protein>
    <submittedName>
        <fullName evidence="3">Uncharacterized protein</fullName>
    </submittedName>
</protein>
<evidence type="ECO:0000256" key="1">
    <source>
        <dbReference type="SAM" id="Coils"/>
    </source>
</evidence>
<proteinExistence type="predicted"/>
<feature type="region of interest" description="Disordered" evidence="2">
    <location>
        <begin position="117"/>
        <end position="170"/>
    </location>
</feature>
<reference evidence="3" key="1">
    <citation type="submission" date="2022-10" db="EMBL/GenBank/DDBJ databases">
        <title>Culturing micro-colonial fungi from biological soil crusts in the Mojave desert and describing Neophaeococcomyces mojavensis, and introducing the new genera and species Taxawa tesnikishii.</title>
        <authorList>
            <person name="Kurbessoian T."/>
            <person name="Stajich J.E."/>
        </authorList>
    </citation>
    <scope>NUCLEOTIDE SEQUENCE</scope>
    <source>
        <strain evidence="3">TK_41</strain>
    </source>
</reference>
<organism evidence="3 4">
    <name type="scientific">Cladophialophora chaetospira</name>
    <dbReference type="NCBI Taxonomy" id="386627"/>
    <lineage>
        <taxon>Eukaryota</taxon>
        <taxon>Fungi</taxon>
        <taxon>Dikarya</taxon>
        <taxon>Ascomycota</taxon>
        <taxon>Pezizomycotina</taxon>
        <taxon>Eurotiomycetes</taxon>
        <taxon>Chaetothyriomycetidae</taxon>
        <taxon>Chaetothyriales</taxon>
        <taxon>Herpotrichiellaceae</taxon>
        <taxon>Cladophialophora</taxon>
    </lineage>
</organism>
<evidence type="ECO:0000313" key="4">
    <source>
        <dbReference type="Proteomes" id="UP001172673"/>
    </source>
</evidence>
<feature type="compositionally biased region" description="Basic and acidic residues" evidence="2">
    <location>
        <begin position="216"/>
        <end position="234"/>
    </location>
</feature>
<feature type="compositionally biased region" description="Polar residues" evidence="2">
    <location>
        <begin position="251"/>
        <end position="276"/>
    </location>
</feature>
<keyword evidence="4" id="KW-1185">Reference proteome</keyword>
<feature type="coiled-coil region" evidence="1">
    <location>
        <begin position="319"/>
        <end position="373"/>
    </location>
</feature>
<name>A0AA39CJ04_9EURO</name>
<evidence type="ECO:0000256" key="2">
    <source>
        <dbReference type="SAM" id="MobiDB-lite"/>
    </source>
</evidence>
<accession>A0AA39CJ04</accession>
<feature type="compositionally biased region" description="Polar residues" evidence="2">
    <location>
        <begin position="132"/>
        <end position="148"/>
    </location>
</feature>
<gene>
    <name evidence="3" type="ORF">H2200_006334</name>
</gene>
<feature type="compositionally biased region" description="Low complexity" evidence="2">
    <location>
        <begin position="202"/>
        <end position="215"/>
    </location>
</feature>